<evidence type="ECO:0000259" key="2">
    <source>
        <dbReference type="PROSITE" id="PS51819"/>
    </source>
</evidence>
<dbReference type="InterPro" id="IPR037523">
    <property type="entry name" value="VOC_core"/>
</dbReference>
<proteinExistence type="predicted"/>
<dbReference type="InterPro" id="IPR029068">
    <property type="entry name" value="Glyas_Bleomycin-R_OHBP_Dase"/>
</dbReference>
<reference evidence="3 4" key="1">
    <citation type="journal article" date="2009" name="PLoS ONE">
        <title>The complete genome of Teredinibacter turnerae T7901: an intracellular endosymbiont of marine wood-boring bivalves (shipworms).</title>
        <authorList>
            <person name="Yang J.C."/>
            <person name="Madupu R."/>
            <person name="Durkin A.S."/>
            <person name="Ekborg N.A."/>
            <person name="Pedamallu C.S."/>
            <person name="Hostetler J.B."/>
            <person name="Radune D."/>
            <person name="Toms B.S."/>
            <person name="Henrissat B."/>
            <person name="Coutinho P.M."/>
            <person name="Schwarz S."/>
            <person name="Field L."/>
            <person name="Trindade-Silva A.E."/>
            <person name="Soares C.A.G."/>
            <person name="Elshahawi S."/>
            <person name="Hanora A."/>
            <person name="Schmidt E.W."/>
            <person name="Haygood M.G."/>
            <person name="Posfai J."/>
            <person name="Benner J."/>
            <person name="Madinger C."/>
            <person name="Nove J."/>
            <person name="Anton B."/>
            <person name="Chaudhary K."/>
            <person name="Foster J."/>
            <person name="Holman A."/>
            <person name="Kumar S."/>
            <person name="Lessard P.A."/>
            <person name="Luyten Y.A."/>
            <person name="Slatko B."/>
            <person name="Wood N."/>
            <person name="Wu B."/>
            <person name="Teplitski M."/>
            <person name="Mougous J.D."/>
            <person name="Ward N."/>
            <person name="Eisen J.A."/>
            <person name="Badger J.H."/>
            <person name="Distel D.L."/>
        </authorList>
    </citation>
    <scope>NUCLEOTIDE SEQUENCE [LARGE SCALE GENOMIC DNA]</scope>
    <source>
        <strain evidence="4">ATCC 39867 / T7901</strain>
    </source>
</reference>
<dbReference type="EMBL" id="CP001614">
    <property type="protein sequence ID" value="ACR11874.1"/>
    <property type="molecule type" value="Genomic_DNA"/>
</dbReference>
<dbReference type="Gene3D" id="3.10.180.10">
    <property type="entry name" value="2,3-Dihydroxybiphenyl 1,2-Dioxygenase, domain 1"/>
    <property type="match status" value="1"/>
</dbReference>
<dbReference type="KEGG" id="ttu:TERTU_1288"/>
<evidence type="ECO:0000313" key="3">
    <source>
        <dbReference type="EMBL" id="ACR11874.1"/>
    </source>
</evidence>
<feature type="domain" description="VOC" evidence="2">
    <location>
        <begin position="1"/>
        <end position="51"/>
    </location>
</feature>
<dbReference type="HOGENOM" id="CLU_2959308_0_0_6"/>
<dbReference type="Proteomes" id="UP000009080">
    <property type="component" value="Chromosome"/>
</dbReference>
<accession>C5BRX1</accession>
<keyword evidence="4" id="KW-1185">Reference proteome</keyword>
<evidence type="ECO:0000256" key="1">
    <source>
        <dbReference type="SAM" id="MobiDB-lite"/>
    </source>
</evidence>
<feature type="region of interest" description="Disordered" evidence="1">
    <location>
        <begin position="38"/>
        <end position="59"/>
    </location>
</feature>
<protein>
    <recommendedName>
        <fullName evidence="2">VOC domain-containing protein</fullName>
    </recommendedName>
</protein>
<dbReference type="STRING" id="377629.TERTU_1288"/>
<dbReference type="AlphaFoldDB" id="C5BRX1"/>
<name>C5BRX1_TERTT</name>
<dbReference type="eggNOG" id="COG0346">
    <property type="taxonomic scope" value="Bacteria"/>
</dbReference>
<gene>
    <name evidence="3" type="ordered locus">TERTU_1288</name>
</gene>
<organism evidence="3 4">
    <name type="scientific">Teredinibacter turnerae (strain ATCC 39867 / T7901)</name>
    <dbReference type="NCBI Taxonomy" id="377629"/>
    <lineage>
        <taxon>Bacteria</taxon>
        <taxon>Pseudomonadati</taxon>
        <taxon>Pseudomonadota</taxon>
        <taxon>Gammaproteobacteria</taxon>
        <taxon>Cellvibrionales</taxon>
        <taxon>Cellvibrionaceae</taxon>
        <taxon>Teredinibacter</taxon>
    </lineage>
</organism>
<dbReference type="PROSITE" id="PS51819">
    <property type="entry name" value="VOC"/>
    <property type="match status" value="1"/>
</dbReference>
<dbReference type="SUPFAM" id="SSF54593">
    <property type="entry name" value="Glyoxalase/Bleomycin resistance protein/Dihydroxybiphenyl dioxygenase"/>
    <property type="match status" value="1"/>
</dbReference>
<evidence type="ECO:0000313" key="4">
    <source>
        <dbReference type="Proteomes" id="UP000009080"/>
    </source>
</evidence>
<sequence length="59" mass="6236">MFELPDGGIDDAVTALAEKGVTIVTPVSHAPGGWSAEFADPDNHQISMYQPGDAPRKIN</sequence>